<evidence type="ECO:0000256" key="1">
    <source>
        <dbReference type="SAM" id="Phobius"/>
    </source>
</evidence>
<feature type="transmembrane region" description="Helical" evidence="1">
    <location>
        <begin position="40"/>
        <end position="63"/>
    </location>
</feature>
<feature type="transmembrane region" description="Helical" evidence="1">
    <location>
        <begin position="112"/>
        <end position="131"/>
    </location>
</feature>
<keyword evidence="3" id="KW-1185">Reference proteome</keyword>
<evidence type="ECO:0000313" key="2">
    <source>
        <dbReference type="EMBL" id="WMW22253.1"/>
    </source>
</evidence>
<keyword evidence="1" id="KW-1133">Transmembrane helix</keyword>
<keyword evidence="1" id="KW-0472">Membrane</keyword>
<dbReference type="GeneID" id="84228488"/>
<gene>
    <name evidence="2" type="ORF">RE476_00065</name>
</gene>
<proteinExistence type="predicted"/>
<protein>
    <submittedName>
        <fullName evidence="2">Uncharacterized protein</fullName>
    </submittedName>
</protein>
<reference evidence="2" key="1">
    <citation type="submission" date="2023-08" db="EMBL/GenBank/DDBJ databases">
        <title>Methanolobus mangrovi sp. nov. and Methanolobus sediminis sp. nov, two novel methylotrophic methanogens isolated from mangrove sediments in China.</title>
        <authorList>
            <person name="Zhou J."/>
        </authorList>
    </citation>
    <scope>NUCLEOTIDE SEQUENCE</scope>
    <source>
        <strain evidence="2">FTZ2</strain>
    </source>
</reference>
<keyword evidence="1" id="KW-0812">Transmembrane</keyword>
<dbReference type="Proteomes" id="UP001183006">
    <property type="component" value="Chromosome"/>
</dbReference>
<evidence type="ECO:0000313" key="3">
    <source>
        <dbReference type="Proteomes" id="UP001183006"/>
    </source>
</evidence>
<feature type="transmembrane region" description="Helical" evidence="1">
    <location>
        <begin position="83"/>
        <end position="106"/>
    </location>
</feature>
<organism evidence="2 3">
    <name type="scientific">Methanolobus mangrovi</name>
    <dbReference type="NCBI Taxonomy" id="3072977"/>
    <lineage>
        <taxon>Archaea</taxon>
        <taxon>Methanobacteriati</taxon>
        <taxon>Methanobacteriota</taxon>
        <taxon>Stenosarchaea group</taxon>
        <taxon>Methanomicrobia</taxon>
        <taxon>Methanosarcinales</taxon>
        <taxon>Methanosarcinaceae</taxon>
        <taxon>Methanolobus</taxon>
    </lineage>
</organism>
<dbReference type="AlphaFoldDB" id="A0AA51UFY6"/>
<dbReference type="KEGG" id="mmav:RE476_00065"/>
<feature type="transmembrane region" description="Helical" evidence="1">
    <location>
        <begin position="7"/>
        <end position="28"/>
    </location>
</feature>
<dbReference type="EMBL" id="CP133594">
    <property type="protein sequence ID" value="WMW22253.1"/>
    <property type="molecule type" value="Genomic_DNA"/>
</dbReference>
<accession>A0AA51UFY6</accession>
<name>A0AA51UFY6_9EURY</name>
<dbReference type="RefSeq" id="WP_309308048.1">
    <property type="nucleotide sequence ID" value="NZ_CP133594.1"/>
</dbReference>
<feature type="transmembrane region" description="Helical" evidence="1">
    <location>
        <begin position="143"/>
        <end position="161"/>
    </location>
</feature>
<sequence length="276" mass="30651">MNKDSVGYALSLVGFCAYILYTITPTLLDKPLSVATTVSWQLLIIFVNSAISISMLYIGLISLSTSPLIKHKFKKKLLNPAPYYYELSYYIIAAAIPSALITYVIVKLTYDKSPILSIFLTLILLLLLINHLLKKSSIEYKKAALVAVIFGLIVTLSSGMISSEINVTMDKAYESNLGQIPISVEVTGLNKNLIVNLYEENQASYLVKTKDIVFDINKPRTKIETGNIEGFYLEDGVYNIYINATGMKPGVYGLTFNVGLANEYSTFYILNSNDNN</sequence>